<proteinExistence type="inferred from homology"/>
<dbReference type="InterPro" id="IPR029044">
    <property type="entry name" value="Nucleotide-diphossugar_trans"/>
</dbReference>
<evidence type="ECO:0000313" key="4">
    <source>
        <dbReference type="Proteomes" id="UP000245683"/>
    </source>
</evidence>
<dbReference type="SUPFAM" id="SSF53448">
    <property type="entry name" value="Nucleotide-diphospho-sugar transferases"/>
    <property type="match status" value="1"/>
</dbReference>
<sequence>MRERPERDGAAVDGRPERQTVSVVIPTLNEEKNIAWVLERMPPIVDEVILVDGHSSDRTVQVARAIRPDIVVLTQNCRGKGDAARVAFAAATSDLIVMIDADGSMDPAEIHRFVTPLMNGYDFVKGSRFLAGGGSTDLTALRRSGNQMLVRLTNSLFLVRFTDLCYGFISFRRERLPDLALTAHGFEIETELVVHALKANLRIAEVPSNELPRRCGTSNLHTFRDGQRVLRTLIRERVVRRPRPVVDPIDHRVLHRWQPLAAKAASPALSEVAHS</sequence>
<dbReference type="Pfam" id="PF00535">
    <property type="entry name" value="Glycos_transf_2"/>
    <property type="match status" value="1"/>
</dbReference>
<dbReference type="InterPro" id="IPR001173">
    <property type="entry name" value="Glyco_trans_2-like"/>
</dbReference>
<keyword evidence="3" id="KW-0808">Transferase</keyword>
<organism evidence="3 4">
    <name type="scientific">Micromonospora globispora</name>
    <dbReference type="NCBI Taxonomy" id="1450148"/>
    <lineage>
        <taxon>Bacteria</taxon>
        <taxon>Bacillati</taxon>
        <taxon>Actinomycetota</taxon>
        <taxon>Actinomycetes</taxon>
        <taxon>Micromonosporales</taxon>
        <taxon>Micromonosporaceae</taxon>
        <taxon>Micromonospora</taxon>
    </lineage>
</organism>
<keyword evidence="4" id="KW-1185">Reference proteome</keyword>
<dbReference type="EMBL" id="QGSV01000116">
    <property type="protein sequence ID" value="PWU50174.1"/>
    <property type="molecule type" value="Genomic_DNA"/>
</dbReference>
<dbReference type="AlphaFoldDB" id="A0A317KBF5"/>
<dbReference type="CDD" id="cd04179">
    <property type="entry name" value="DPM_DPG-synthase_like"/>
    <property type="match status" value="1"/>
</dbReference>
<comment type="similarity">
    <text evidence="1">Belongs to the glycosyltransferase 2 family.</text>
</comment>
<name>A0A317KBF5_9ACTN</name>
<comment type="caution">
    <text evidence="3">The sequence shown here is derived from an EMBL/GenBank/DDBJ whole genome shotgun (WGS) entry which is preliminary data.</text>
</comment>
<gene>
    <name evidence="3" type="ORF">DLJ46_07740</name>
</gene>
<accession>A0A317KBF5</accession>
<evidence type="ECO:0000256" key="1">
    <source>
        <dbReference type="ARBA" id="ARBA00006739"/>
    </source>
</evidence>
<dbReference type="Proteomes" id="UP000245683">
    <property type="component" value="Unassembled WGS sequence"/>
</dbReference>
<evidence type="ECO:0000313" key="3">
    <source>
        <dbReference type="EMBL" id="PWU50174.1"/>
    </source>
</evidence>
<dbReference type="OrthoDB" id="3177103at2"/>
<protein>
    <submittedName>
        <fullName evidence="3">Glycosyl transferase family 2</fullName>
    </submittedName>
</protein>
<dbReference type="GO" id="GO:0016740">
    <property type="term" value="F:transferase activity"/>
    <property type="evidence" value="ECO:0007669"/>
    <property type="project" value="UniProtKB-KW"/>
</dbReference>
<dbReference type="InterPro" id="IPR050256">
    <property type="entry name" value="Glycosyltransferase_2"/>
</dbReference>
<feature type="domain" description="Glycosyltransferase 2-like" evidence="2">
    <location>
        <begin position="22"/>
        <end position="174"/>
    </location>
</feature>
<dbReference type="Gene3D" id="3.90.550.10">
    <property type="entry name" value="Spore Coat Polysaccharide Biosynthesis Protein SpsA, Chain A"/>
    <property type="match status" value="1"/>
</dbReference>
<dbReference type="PANTHER" id="PTHR48090">
    <property type="entry name" value="UNDECAPRENYL-PHOSPHATE 4-DEOXY-4-FORMAMIDO-L-ARABINOSE TRANSFERASE-RELATED"/>
    <property type="match status" value="1"/>
</dbReference>
<evidence type="ECO:0000259" key="2">
    <source>
        <dbReference type="Pfam" id="PF00535"/>
    </source>
</evidence>
<dbReference type="PANTHER" id="PTHR48090:SF7">
    <property type="entry name" value="RFBJ PROTEIN"/>
    <property type="match status" value="1"/>
</dbReference>
<reference evidence="4" key="1">
    <citation type="submission" date="2018-05" db="EMBL/GenBank/DDBJ databases">
        <title>Micromonospora globispora sp. nov. and Micromonospora rugosa sp. nov., isolated from marine sediment.</title>
        <authorList>
            <person name="Carro L."/>
            <person name="Aysel V."/>
            <person name="Cetin D."/>
            <person name="Igual J.M."/>
            <person name="Klenk H.-P."/>
            <person name="Trujillo M.E."/>
            <person name="Sahin N."/>
        </authorList>
    </citation>
    <scope>NUCLEOTIDE SEQUENCE [LARGE SCALE GENOMIC DNA]</scope>
    <source>
        <strain evidence="4">S2904</strain>
    </source>
</reference>